<evidence type="ECO:0000259" key="4">
    <source>
        <dbReference type="PROSITE" id="PS01124"/>
    </source>
</evidence>
<dbReference type="OrthoDB" id="342399at2"/>
<dbReference type="AlphaFoldDB" id="A0A3B0CLV2"/>
<keyword evidence="3" id="KW-0804">Transcription</keyword>
<evidence type="ECO:0000313" key="6">
    <source>
        <dbReference type="Proteomes" id="UP000282311"/>
    </source>
</evidence>
<keyword evidence="1" id="KW-0805">Transcription regulation</keyword>
<dbReference type="SMART" id="SM00342">
    <property type="entry name" value="HTH_ARAC"/>
    <property type="match status" value="1"/>
</dbReference>
<accession>A0A3B0CLV2</accession>
<evidence type="ECO:0000256" key="1">
    <source>
        <dbReference type="ARBA" id="ARBA00023015"/>
    </source>
</evidence>
<organism evidence="5 6">
    <name type="scientific">Paenibacillus ginsengarvi</name>
    <dbReference type="NCBI Taxonomy" id="400777"/>
    <lineage>
        <taxon>Bacteria</taxon>
        <taxon>Bacillati</taxon>
        <taxon>Bacillota</taxon>
        <taxon>Bacilli</taxon>
        <taxon>Bacillales</taxon>
        <taxon>Paenibacillaceae</taxon>
        <taxon>Paenibacillus</taxon>
    </lineage>
</organism>
<comment type="caution">
    <text evidence="5">The sequence shown here is derived from an EMBL/GenBank/DDBJ whole genome shotgun (WGS) entry which is preliminary data.</text>
</comment>
<proteinExistence type="predicted"/>
<feature type="domain" description="HTH araC/xylS-type" evidence="4">
    <location>
        <begin position="163"/>
        <end position="261"/>
    </location>
</feature>
<dbReference type="RefSeq" id="WP_120746517.1">
    <property type="nucleotide sequence ID" value="NZ_RBAH01000004.1"/>
</dbReference>
<dbReference type="InterPro" id="IPR018060">
    <property type="entry name" value="HTH_AraC"/>
</dbReference>
<dbReference type="InterPro" id="IPR009057">
    <property type="entry name" value="Homeodomain-like_sf"/>
</dbReference>
<dbReference type="PANTHER" id="PTHR43280">
    <property type="entry name" value="ARAC-FAMILY TRANSCRIPTIONAL REGULATOR"/>
    <property type="match status" value="1"/>
</dbReference>
<protein>
    <submittedName>
        <fullName evidence="5">AraC family transcriptional regulator</fullName>
    </submittedName>
</protein>
<evidence type="ECO:0000256" key="3">
    <source>
        <dbReference type="ARBA" id="ARBA00023163"/>
    </source>
</evidence>
<dbReference type="Proteomes" id="UP000282311">
    <property type="component" value="Unassembled WGS sequence"/>
</dbReference>
<evidence type="ECO:0000256" key="2">
    <source>
        <dbReference type="ARBA" id="ARBA00023125"/>
    </source>
</evidence>
<dbReference type="Pfam" id="PF12833">
    <property type="entry name" value="HTH_18"/>
    <property type="match status" value="1"/>
</dbReference>
<evidence type="ECO:0000313" key="5">
    <source>
        <dbReference type="EMBL" id="RKN85494.1"/>
    </source>
</evidence>
<dbReference type="Gene3D" id="1.10.10.60">
    <property type="entry name" value="Homeodomain-like"/>
    <property type="match status" value="1"/>
</dbReference>
<dbReference type="PROSITE" id="PS01124">
    <property type="entry name" value="HTH_ARAC_FAMILY_2"/>
    <property type="match status" value="1"/>
</dbReference>
<dbReference type="PANTHER" id="PTHR43280:SF2">
    <property type="entry name" value="HTH-TYPE TRANSCRIPTIONAL REGULATOR EXSA"/>
    <property type="match status" value="1"/>
</dbReference>
<sequence>MNHRIHIKSYVCAGPQPGFLKAEETVPFYVLLGAEAGAFEYGVGDDCGRASFGDVVIVPPDTMFRRQSLEDSITFHVFNFDFTEEASTGHGSSLPTGKITIGDATRLSSTYGYLRKAHRELDYAPNKRSLCGHLLADLLQLCELERHNGLKRKRMIGLDPLMQQAAGYIHRNVFGEMSLHRIASALGIKPSELTRRFRLAFGTSPIEYATRLRLEEVQRLLRETNETLDAIAARCGYENGSYLSRVFHAKIGVAPSAFRKRYQF</sequence>
<keyword evidence="2" id="KW-0238">DNA-binding</keyword>
<reference evidence="5 6" key="1">
    <citation type="journal article" date="2007" name="Int. J. Syst. Evol. Microbiol.">
        <title>Paenibacillus ginsengarvi sp. nov., isolated from soil from ginseng cultivation.</title>
        <authorList>
            <person name="Yoon M.H."/>
            <person name="Ten L.N."/>
            <person name="Im W.T."/>
        </authorList>
    </citation>
    <scope>NUCLEOTIDE SEQUENCE [LARGE SCALE GENOMIC DNA]</scope>
    <source>
        <strain evidence="5 6">KCTC 13059</strain>
    </source>
</reference>
<dbReference type="EMBL" id="RBAH01000004">
    <property type="protein sequence ID" value="RKN85494.1"/>
    <property type="molecule type" value="Genomic_DNA"/>
</dbReference>
<keyword evidence="6" id="KW-1185">Reference proteome</keyword>
<dbReference type="GO" id="GO:0043565">
    <property type="term" value="F:sequence-specific DNA binding"/>
    <property type="evidence" value="ECO:0007669"/>
    <property type="project" value="InterPro"/>
</dbReference>
<dbReference type="SUPFAM" id="SSF46689">
    <property type="entry name" value="Homeodomain-like"/>
    <property type="match status" value="2"/>
</dbReference>
<dbReference type="GO" id="GO:0003700">
    <property type="term" value="F:DNA-binding transcription factor activity"/>
    <property type="evidence" value="ECO:0007669"/>
    <property type="project" value="InterPro"/>
</dbReference>
<gene>
    <name evidence="5" type="ORF">D7M11_07340</name>
</gene>
<name>A0A3B0CLV2_9BACL</name>